<organism evidence="1 2">
    <name type="scientific">Asaia bogorensis</name>
    <dbReference type="NCBI Taxonomy" id="91915"/>
    <lineage>
        <taxon>Bacteria</taxon>
        <taxon>Pseudomonadati</taxon>
        <taxon>Pseudomonadota</taxon>
        <taxon>Alphaproteobacteria</taxon>
        <taxon>Acetobacterales</taxon>
        <taxon>Acetobacteraceae</taxon>
        <taxon>Asaia</taxon>
    </lineage>
</organism>
<dbReference type="Proteomes" id="UP000027583">
    <property type="component" value="Unassembled WGS sequence"/>
</dbReference>
<accession>A0A060QJJ1</accession>
<dbReference type="EMBL" id="CBLX010000006">
    <property type="protein sequence ID" value="CDG38952.1"/>
    <property type="molecule type" value="Genomic_DNA"/>
</dbReference>
<protein>
    <submittedName>
        <fullName evidence="1">Uncharacterized protein</fullName>
    </submittedName>
</protein>
<name>A0A060QJJ1_9PROT</name>
<evidence type="ECO:0000313" key="2">
    <source>
        <dbReference type="Proteomes" id="UP000027583"/>
    </source>
</evidence>
<proteinExistence type="predicted"/>
<reference evidence="1 2" key="1">
    <citation type="journal article" date="2014" name="Genome Biol. Evol.">
        <title>Acetic acid bacteria genomes reveal functional traits for adaptation to life in insect guts.</title>
        <authorList>
            <person name="Chouaia B."/>
            <person name="Gaiarsa S."/>
            <person name="Crotti E."/>
            <person name="Comandatore F."/>
            <person name="Degli Esposti M."/>
            <person name="Ricci I."/>
            <person name="Alma A."/>
            <person name="Favia G."/>
            <person name="Bandi C."/>
            <person name="Daffonchio D."/>
        </authorList>
    </citation>
    <scope>NUCLEOTIDE SEQUENCE [LARGE SCALE GENOMIC DNA]</scope>
    <source>
        <strain evidence="1 2">SF2.1</strain>
    </source>
</reference>
<reference evidence="1 2" key="2">
    <citation type="journal article" date="2014" name="PLoS ONE">
        <title>Evolution of mitochondria reconstructed from the energy metabolism of living bacteria.</title>
        <authorList>
            <person name="Degli Esposti M."/>
            <person name="Chouaia B."/>
            <person name="Comandatore F."/>
            <person name="Crotti E."/>
            <person name="Sassera D."/>
            <person name="Lievens P.M."/>
            <person name="Daffonchio D."/>
            <person name="Bandi C."/>
        </authorList>
    </citation>
    <scope>NUCLEOTIDE SEQUENCE [LARGE SCALE GENOMIC DNA]</scope>
    <source>
        <strain evidence="1 2">SF2.1</strain>
    </source>
</reference>
<evidence type="ECO:0000313" key="1">
    <source>
        <dbReference type="EMBL" id="CDG38952.1"/>
    </source>
</evidence>
<gene>
    <name evidence="1" type="ORF">ASAP_0907</name>
</gene>
<comment type="caution">
    <text evidence="1">The sequence shown here is derived from an EMBL/GenBank/DDBJ whole genome shotgun (WGS) entry which is preliminary data.</text>
</comment>
<sequence length="99" mass="10983">MDFLMEAENIDDFPENYRPLLSIRGTPFIIHGVIDNYIRHTVKKPYPTEITQQNVQSVIGLKDPYFGTLLAIAAGSDIIVHPDPKATPYANGTLSLLGL</sequence>
<dbReference type="AlphaFoldDB" id="A0A060QJJ1"/>